<dbReference type="Proteomes" id="UP000713479">
    <property type="component" value="Unassembled WGS sequence"/>
</dbReference>
<evidence type="ECO:0000313" key="2">
    <source>
        <dbReference type="Proteomes" id="UP000713479"/>
    </source>
</evidence>
<dbReference type="AlphaFoldDB" id="A0A8T3VQZ0"/>
<reference evidence="1" key="1">
    <citation type="submission" date="2019-04" db="EMBL/GenBank/DDBJ databases">
        <title>Evolution of Biomass-Degrading Anaerobic Consortia Revealed by Metagenomics.</title>
        <authorList>
            <person name="Peng X."/>
        </authorList>
    </citation>
    <scope>NUCLEOTIDE SEQUENCE</scope>
    <source>
        <strain evidence="1">SIG13</strain>
    </source>
</reference>
<accession>A0A8T3VQZ0</accession>
<gene>
    <name evidence="1" type="ORF">E7Z74_03700</name>
</gene>
<comment type="caution">
    <text evidence="1">The sequence shown here is derived from an EMBL/GenBank/DDBJ whole genome shotgun (WGS) entry which is preliminary data.</text>
</comment>
<protein>
    <submittedName>
        <fullName evidence="1">Uncharacterized protein</fullName>
    </submittedName>
</protein>
<organism evidence="1 2">
    <name type="scientific">Methanobrevibacter millerae</name>
    <dbReference type="NCBI Taxonomy" id="230361"/>
    <lineage>
        <taxon>Archaea</taxon>
        <taxon>Methanobacteriati</taxon>
        <taxon>Methanobacteriota</taxon>
        <taxon>Methanomada group</taxon>
        <taxon>Methanobacteria</taxon>
        <taxon>Methanobacteriales</taxon>
        <taxon>Methanobacteriaceae</taxon>
        <taxon>Methanobrevibacter</taxon>
    </lineage>
</organism>
<proteinExistence type="predicted"/>
<evidence type="ECO:0000313" key="1">
    <source>
        <dbReference type="EMBL" id="MBE6510355.1"/>
    </source>
</evidence>
<dbReference type="InterPro" id="IPR036390">
    <property type="entry name" value="WH_DNA-bd_sf"/>
</dbReference>
<sequence>MDLISSFTTPIRQASYSILNTIALQKPGSLSVQKLANSFELSKTSILNILKSFCNAHLIFEVDAYGSITKRNRHPREYYFLSTQMKACIYQQNAQSTQTKGDSVHYWKIMLLLHYSL</sequence>
<dbReference type="EMBL" id="SUTF01000004">
    <property type="protein sequence ID" value="MBE6510355.1"/>
    <property type="molecule type" value="Genomic_DNA"/>
</dbReference>
<name>A0A8T3VQZ0_9EURY</name>
<dbReference type="SUPFAM" id="SSF46785">
    <property type="entry name" value="Winged helix' DNA-binding domain"/>
    <property type="match status" value="1"/>
</dbReference>